<keyword evidence="5 7" id="KW-0472">Membrane</keyword>
<dbReference type="Proteomes" id="UP000287352">
    <property type="component" value="Unassembled WGS sequence"/>
</dbReference>
<name>A0A402A7Q1_9CHLR</name>
<dbReference type="RefSeq" id="WP_126582687.1">
    <property type="nucleotide sequence ID" value="NZ_BIFR01000002.1"/>
</dbReference>
<dbReference type="SUPFAM" id="SSF103473">
    <property type="entry name" value="MFS general substrate transporter"/>
    <property type="match status" value="1"/>
</dbReference>
<feature type="transmembrane region" description="Helical" evidence="7">
    <location>
        <begin position="380"/>
        <end position="399"/>
    </location>
</feature>
<feature type="transmembrane region" description="Helical" evidence="7">
    <location>
        <begin position="51"/>
        <end position="73"/>
    </location>
</feature>
<feature type="transmembrane region" description="Helical" evidence="7">
    <location>
        <begin position="288"/>
        <end position="308"/>
    </location>
</feature>
<reference evidence="9" key="1">
    <citation type="submission" date="2018-12" db="EMBL/GenBank/DDBJ databases">
        <title>Tengunoibacter tsumagoiensis gen. nov., sp. nov., Dictyobacter kobayashii sp. nov., D. alpinus sp. nov., and D. joshuensis sp. nov. and description of Dictyobacteraceae fam. nov. within the order Ktedonobacterales isolated from Tengu-no-mugimeshi.</title>
        <authorList>
            <person name="Wang C.M."/>
            <person name="Zheng Y."/>
            <person name="Sakai Y."/>
            <person name="Toyoda A."/>
            <person name="Minakuchi Y."/>
            <person name="Abe K."/>
            <person name="Yokota A."/>
            <person name="Yabe S."/>
        </authorList>
    </citation>
    <scope>NUCLEOTIDE SEQUENCE [LARGE SCALE GENOMIC DNA]</scope>
    <source>
        <strain evidence="9">Uno3</strain>
    </source>
</reference>
<feature type="transmembrane region" description="Helical" evidence="7">
    <location>
        <begin position="263"/>
        <end position="281"/>
    </location>
</feature>
<feature type="transmembrane region" description="Helical" evidence="7">
    <location>
        <begin position="150"/>
        <end position="168"/>
    </location>
</feature>
<comment type="subcellular location">
    <subcellularLocation>
        <location evidence="1">Cell membrane</location>
        <topology evidence="1">Multi-pass membrane protein</topology>
    </subcellularLocation>
</comment>
<dbReference type="GO" id="GO:0005886">
    <property type="term" value="C:plasma membrane"/>
    <property type="evidence" value="ECO:0007669"/>
    <property type="project" value="UniProtKB-SubCell"/>
</dbReference>
<evidence type="ECO:0000256" key="2">
    <source>
        <dbReference type="ARBA" id="ARBA00022475"/>
    </source>
</evidence>
<feature type="region of interest" description="Disordered" evidence="6">
    <location>
        <begin position="417"/>
        <end position="438"/>
    </location>
</feature>
<feature type="transmembrane region" description="Helical" evidence="7">
    <location>
        <begin position="314"/>
        <end position="339"/>
    </location>
</feature>
<proteinExistence type="predicted"/>
<evidence type="ECO:0000256" key="4">
    <source>
        <dbReference type="ARBA" id="ARBA00022989"/>
    </source>
</evidence>
<dbReference type="EMBL" id="BIFR01000002">
    <property type="protein sequence ID" value="GCE15194.1"/>
    <property type="molecule type" value="Genomic_DNA"/>
</dbReference>
<evidence type="ECO:0000256" key="5">
    <source>
        <dbReference type="ARBA" id="ARBA00023136"/>
    </source>
</evidence>
<gene>
    <name evidence="8" type="ORF">KTT_50530</name>
</gene>
<evidence type="ECO:0000256" key="3">
    <source>
        <dbReference type="ARBA" id="ARBA00022692"/>
    </source>
</evidence>
<feature type="transmembrane region" description="Helical" evidence="7">
    <location>
        <begin position="351"/>
        <end position="374"/>
    </location>
</feature>
<dbReference type="Gene3D" id="1.20.1250.20">
    <property type="entry name" value="MFS general substrate transporter like domains"/>
    <property type="match status" value="1"/>
</dbReference>
<keyword evidence="9" id="KW-1185">Reference proteome</keyword>
<dbReference type="InterPro" id="IPR036259">
    <property type="entry name" value="MFS_trans_sf"/>
</dbReference>
<comment type="caution">
    <text evidence="8">The sequence shown here is derived from an EMBL/GenBank/DDBJ whole genome shotgun (WGS) entry which is preliminary data.</text>
</comment>
<evidence type="ECO:0000256" key="6">
    <source>
        <dbReference type="SAM" id="MobiDB-lite"/>
    </source>
</evidence>
<evidence type="ECO:0000313" key="8">
    <source>
        <dbReference type="EMBL" id="GCE15194.1"/>
    </source>
</evidence>
<dbReference type="OrthoDB" id="4544213at2"/>
<protein>
    <submittedName>
        <fullName evidence="8">MFS transporter</fullName>
    </submittedName>
</protein>
<dbReference type="AlphaFoldDB" id="A0A402A7Q1"/>
<keyword evidence="3 7" id="KW-0812">Transmembrane</keyword>
<feature type="transmembrane region" description="Helical" evidence="7">
    <location>
        <begin position="226"/>
        <end position="251"/>
    </location>
</feature>
<sequence>MKQTSLAVFGRKAGDFWIFWTGQTISQIGSALTNFALPLLVFNLTGSALKVGLTLAATYLPYVLFGLVSGAWVDRVDRKVLMIGLDIARAILLGLVPLLAFSTHFPLWWIYLITFLNATLSMIFGAASLTAIPHLVKRDELIKANGRMQAGVYVAFIVGPLLATLILTHWSIQAVLWCDALTFLGSAGSLGFIRSSFNGTPVQEQSQAALGPAILEGLRYVFSHPVVYMAALLALLVNMALAPINAQVVVFAKQVLDASNTQVGVLATALGVGGVLATLAAGPLKRRLPYGILLLGSLLLAGVLTIIFAITRNFWASVILWGGIYGMVAIFNVALFSILQGAGPDRLLGRVILSAQLLAALVVPVVDVLSGLVIDQVKNVALVFGVLGVFIVVITLAFIPGPLAHVERFLLEGQSSSLPPVPPEEQPSSSTLQVSLDK</sequence>
<dbReference type="GO" id="GO:0022857">
    <property type="term" value="F:transmembrane transporter activity"/>
    <property type="evidence" value="ECO:0007669"/>
    <property type="project" value="InterPro"/>
</dbReference>
<keyword evidence="4 7" id="KW-1133">Transmembrane helix</keyword>
<dbReference type="PANTHER" id="PTHR23513">
    <property type="entry name" value="INTEGRAL MEMBRANE EFFLUX PROTEIN-RELATED"/>
    <property type="match status" value="1"/>
</dbReference>
<organism evidence="8 9">
    <name type="scientific">Tengunoibacter tsumagoiensis</name>
    <dbReference type="NCBI Taxonomy" id="2014871"/>
    <lineage>
        <taxon>Bacteria</taxon>
        <taxon>Bacillati</taxon>
        <taxon>Chloroflexota</taxon>
        <taxon>Ktedonobacteria</taxon>
        <taxon>Ktedonobacterales</taxon>
        <taxon>Dictyobacteraceae</taxon>
        <taxon>Tengunoibacter</taxon>
    </lineage>
</organism>
<evidence type="ECO:0000256" key="7">
    <source>
        <dbReference type="SAM" id="Phobius"/>
    </source>
</evidence>
<accession>A0A402A7Q1</accession>
<dbReference type="PANTHER" id="PTHR23513:SF6">
    <property type="entry name" value="MAJOR FACILITATOR SUPERFAMILY ASSOCIATED DOMAIN-CONTAINING PROTEIN"/>
    <property type="match status" value="1"/>
</dbReference>
<dbReference type="CDD" id="cd06173">
    <property type="entry name" value="MFS_MefA_like"/>
    <property type="match status" value="1"/>
</dbReference>
<evidence type="ECO:0000313" key="9">
    <source>
        <dbReference type="Proteomes" id="UP000287352"/>
    </source>
</evidence>
<evidence type="ECO:0000256" key="1">
    <source>
        <dbReference type="ARBA" id="ARBA00004651"/>
    </source>
</evidence>
<keyword evidence="2" id="KW-1003">Cell membrane</keyword>
<feature type="transmembrane region" description="Helical" evidence="7">
    <location>
        <begin position="80"/>
        <end position="102"/>
    </location>
</feature>
<feature type="transmembrane region" description="Helical" evidence="7">
    <location>
        <begin position="108"/>
        <end position="129"/>
    </location>
</feature>
<dbReference type="InterPro" id="IPR011701">
    <property type="entry name" value="MFS"/>
</dbReference>
<dbReference type="Pfam" id="PF07690">
    <property type="entry name" value="MFS_1"/>
    <property type="match status" value="1"/>
</dbReference>